<comment type="caution">
    <text evidence="10">The sequence shown here is derived from an EMBL/GenBank/DDBJ whole genome shotgun (WGS) entry which is preliminary data.</text>
</comment>
<evidence type="ECO:0000256" key="7">
    <source>
        <dbReference type="SAM" id="MobiDB-lite"/>
    </source>
</evidence>
<keyword evidence="5" id="KW-0378">Hydrolase</keyword>
<dbReference type="AlphaFoldDB" id="A0AA88L4N3"/>
<dbReference type="GO" id="GO:0004519">
    <property type="term" value="F:endonuclease activity"/>
    <property type="evidence" value="ECO:0007669"/>
    <property type="project" value="UniProtKB-KW"/>
</dbReference>
<dbReference type="PANTHER" id="PTHR37984:SF5">
    <property type="entry name" value="PROTEIN NYNRIN-LIKE"/>
    <property type="match status" value="1"/>
</dbReference>
<dbReference type="InterPro" id="IPR041373">
    <property type="entry name" value="RT_RNaseH"/>
</dbReference>
<dbReference type="SUPFAM" id="SSF56672">
    <property type="entry name" value="DNA/RNA polymerases"/>
    <property type="match status" value="1"/>
</dbReference>
<dbReference type="InterPro" id="IPR011249">
    <property type="entry name" value="Metalloenz_LuxS/M16"/>
</dbReference>
<keyword evidence="6" id="KW-0695">RNA-directed DNA polymerase</keyword>
<reference evidence="10" key="1">
    <citation type="submission" date="2023-07" db="EMBL/GenBank/DDBJ databases">
        <title>Chromosome-level genome assembly of Artemia franciscana.</title>
        <authorList>
            <person name="Jo E."/>
        </authorList>
    </citation>
    <scope>NUCLEOTIDE SEQUENCE</scope>
    <source>
        <tissue evidence="10">Whole body</tissue>
    </source>
</reference>
<dbReference type="GO" id="GO:0046872">
    <property type="term" value="F:metal ion binding"/>
    <property type="evidence" value="ECO:0007669"/>
    <property type="project" value="InterPro"/>
</dbReference>
<dbReference type="InterPro" id="IPR007863">
    <property type="entry name" value="Peptidase_M16_C"/>
</dbReference>
<proteinExistence type="predicted"/>
<sequence length="651" mass="71763">MPPPENSEQLQKLLGMLNYLSRYIPNLSSLNKSLRELARADEYKWKPAHEKAFSKIKSALCSNLAYFDPKCENIEVKVDASKHGLGAVLAVDDNVVAFGSRSMSETEQRYSQIEKELLAVVFGCKHFHQYIYGRTVTITTDHKPLESILVKPISKAPPRLQRMMLSIQPYSLKCVYRPGSEIPVADTLSRLHTPDLDNENEKQVEVFVHTLFKNLPIANGKMEKIRNATLPYSSFEFNKQKKQGIQKSYHDRTVKSLTALKEGQPVWVKLSDKKRWERALLIKVFEDAPRSYLVKTQNGSTYRRNRRHIRPRMSPNDDPLGTETDNTLHPSPRPIFDGPSFGAGNVSPFGTTLLPQVLSDPSSLEQALTSPLALRTPGPIAVPPQSNEDVSTQMPRDTRYTTRSGRLLRDFVADNYVSGRAAVIGIGVSHTLLVDFANSFNLPTGSTDGSASKFCSGERRVDTKGGLAYVAIAGRGASLADPKSALVYGVLQHILGSGPSTKRGTGCGILTRTIAETNELASVFALNASYSDVGLFGLFVVAKSDAMDKVLGTSMKTLKSCKINQAELTRGKALMKADLLEIEDSNARLIEELAQQAVIRGNNFLSSQDFIQMLDSVTTDDVNKALSQVVNGQMSMGAYGNLKTTPFLDEL</sequence>
<keyword evidence="3" id="KW-0540">Nuclease</keyword>
<keyword evidence="11" id="KW-1185">Reference proteome</keyword>
<feature type="compositionally biased region" description="Polar residues" evidence="7">
    <location>
        <begin position="384"/>
        <end position="395"/>
    </location>
</feature>
<dbReference type="GO" id="GO:0016787">
    <property type="term" value="F:hydrolase activity"/>
    <property type="evidence" value="ECO:0007669"/>
    <property type="project" value="UniProtKB-KW"/>
</dbReference>
<evidence type="ECO:0000256" key="1">
    <source>
        <dbReference type="ARBA" id="ARBA00022679"/>
    </source>
</evidence>
<evidence type="ECO:0000313" key="11">
    <source>
        <dbReference type="Proteomes" id="UP001187531"/>
    </source>
</evidence>
<dbReference type="InterPro" id="IPR050951">
    <property type="entry name" value="Retrovirus_Pol_polyprotein"/>
</dbReference>
<dbReference type="EMBL" id="JAVRJZ010000011">
    <property type="protein sequence ID" value="KAK2716637.1"/>
    <property type="molecule type" value="Genomic_DNA"/>
</dbReference>
<dbReference type="Gene3D" id="3.30.70.270">
    <property type="match status" value="1"/>
</dbReference>
<dbReference type="Pfam" id="PF17917">
    <property type="entry name" value="RT_RNaseH"/>
    <property type="match status" value="1"/>
</dbReference>
<evidence type="ECO:0000313" key="10">
    <source>
        <dbReference type="EMBL" id="KAK2716637.1"/>
    </source>
</evidence>
<feature type="region of interest" description="Disordered" evidence="7">
    <location>
        <begin position="309"/>
        <end position="332"/>
    </location>
</feature>
<dbReference type="PANTHER" id="PTHR37984">
    <property type="entry name" value="PROTEIN CBG26694"/>
    <property type="match status" value="1"/>
</dbReference>
<feature type="domain" description="Peptidase M16 C-terminal" evidence="8">
    <location>
        <begin position="408"/>
        <end position="573"/>
    </location>
</feature>
<evidence type="ECO:0000259" key="8">
    <source>
        <dbReference type="Pfam" id="PF05193"/>
    </source>
</evidence>
<keyword evidence="1" id="KW-0808">Transferase</keyword>
<dbReference type="Proteomes" id="UP001187531">
    <property type="component" value="Unassembled WGS sequence"/>
</dbReference>
<accession>A0AA88L4N3</accession>
<dbReference type="Pfam" id="PF05193">
    <property type="entry name" value="Peptidase_M16_C"/>
    <property type="match status" value="1"/>
</dbReference>
<feature type="domain" description="Reverse transcriptase RNase H-like" evidence="9">
    <location>
        <begin position="73"/>
        <end position="170"/>
    </location>
</feature>
<dbReference type="SUPFAM" id="SSF63411">
    <property type="entry name" value="LuxS/MPP-like metallohydrolase"/>
    <property type="match status" value="1"/>
</dbReference>
<dbReference type="GO" id="GO:0003964">
    <property type="term" value="F:RNA-directed DNA polymerase activity"/>
    <property type="evidence" value="ECO:0007669"/>
    <property type="project" value="UniProtKB-KW"/>
</dbReference>
<name>A0AA88L4N3_ARTSF</name>
<organism evidence="10 11">
    <name type="scientific">Artemia franciscana</name>
    <name type="common">Brine shrimp</name>
    <name type="synonym">Artemia sanfranciscana</name>
    <dbReference type="NCBI Taxonomy" id="6661"/>
    <lineage>
        <taxon>Eukaryota</taxon>
        <taxon>Metazoa</taxon>
        <taxon>Ecdysozoa</taxon>
        <taxon>Arthropoda</taxon>
        <taxon>Crustacea</taxon>
        <taxon>Branchiopoda</taxon>
        <taxon>Anostraca</taxon>
        <taxon>Artemiidae</taxon>
        <taxon>Artemia</taxon>
    </lineage>
</organism>
<gene>
    <name evidence="10" type="ORF">QYM36_006947</name>
</gene>
<evidence type="ECO:0000256" key="4">
    <source>
        <dbReference type="ARBA" id="ARBA00022759"/>
    </source>
</evidence>
<dbReference type="InterPro" id="IPR043128">
    <property type="entry name" value="Rev_trsase/Diguanyl_cyclase"/>
</dbReference>
<feature type="region of interest" description="Disordered" evidence="7">
    <location>
        <begin position="375"/>
        <end position="399"/>
    </location>
</feature>
<evidence type="ECO:0000256" key="6">
    <source>
        <dbReference type="ARBA" id="ARBA00022918"/>
    </source>
</evidence>
<evidence type="ECO:0000259" key="9">
    <source>
        <dbReference type="Pfam" id="PF17917"/>
    </source>
</evidence>
<keyword evidence="2" id="KW-0548">Nucleotidyltransferase</keyword>
<keyword evidence="4" id="KW-0255">Endonuclease</keyword>
<dbReference type="CDD" id="cd09274">
    <property type="entry name" value="RNase_HI_RT_Ty3"/>
    <property type="match status" value="1"/>
</dbReference>
<dbReference type="Gene3D" id="3.30.830.10">
    <property type="entry name" value="Metalloenzyme, LuxS/M16 peptidase-like"/>
    <property type="match status" value="1"/>
</dbReference>
<dbReference type="InterPro" id="IPR043502">
    <property type="entry name" value="DNA/RNA_pol_sf"/>
</dbReference>
<protein>
    <submittedName>
        <fullName evidence="10">Uncharacterized protein</fullName>
    </submittedName>
</protein>
<dbReference type="FunFam" id="3.30.830.10:FF:000039">
    <property type="entry name" value="Ubiquinol-cytochrome c reductase core subunit 2"/>
    <property type="match status" value="1"/>
</dbReference>
<evidence type="ECO:0000256" key="5">
    <source>
        <dbReference type="ARBA" id="ARBA00022801"/>
    </source>
</evidence>
<evidence type="ECO:0000256" key="3">
    <source>
        <dbReference type="ARBA" id="ARBA00022722"/>
    </source>
</evidence>
<evidence type="ECO:0000256" key="2">
    <source>
        <dbReference type="ARBA" id="ARBA00022695"/>
    </source>
</evidence>